<dbReference type="EMBL" id="JTJC03000004">
    <property type="protein sequence ID" value="NHC36041.1"/>
    <property type="molecule type" value="Genomic_DNA"/>
</dbReference>
<dbReference type="RefSeq" id="WP_039717800.1">
    <property type="nucleotide sequence ID" value="NZ_JTJC03000004.1"/>
</dbReference>
<dbReference type="InterPro" id="IPR010866">
    <property type="entry name" value="A-2_8-polyST"/>
</dbReference>
<keyword evidence="2" id="KW-1185">Reference proteome</keyword>
<dbReference type="Pfam" id="PF07388">
    <property type="entry name" value="A-2_8-polyST"/>
    <property type="match status" value="1"/>
</dbReference>
<comment type="caution">
    <text evidence="1">The sequence shown here is derived from an EMBL/GenBank/DDBJ whole genome shotgun (WGS) entry which is preliminary data.</text>
</comment>
<dbReference type="Proteomes" id="UP000031532">
    <property type="component" value="Unassembled WGS sequence"/>
</dbReference>
<organism evidence="1 2">
    <name type="scientific">Scytonema millei VB511283</name>
    <dbReference type="NCBI Taxonomy" id="1245923"/>
    <lineage>
        <taxon>Bacteria</taxon>
        <taxon>Bacillati</taxon>
        <taxon>Cyanobacteriota</taxon>
        <taxon>Cyanophyceae</taxon>
        <taxon>Nostocales</taxon>
        <taxon>Scytonemataceae</taxon>
        <taxon>Scytonema</taxon>
    </lineage>
</organism>
<gene>
    <name evidence="1" type="ORF">QH73_0015530</name>
</gene>
<reference evidence="1 2" key="1">
    <citation type="journal article" date="2015" name="Genome Announc.">
        <title>Draft Genome Sequence of the Terrestrial Cyanobacterium Scytonema millei VB511283, Isolated from Eastern India.</title>
        <authorList>
            <person name="Sen D."/>
            <person name="Chandrababunaidu M.M."/>
            <person name="Singh D."/>
            <person name="Sanghi N."/>
            <person name="Ghorai A."/>
            <person name="Mishra G.P."/>
            <person name="Madduluri M."/>
            <person name="Adhikary S.P."/>
            <person name="Tripathy S."/>
        </authorList>
    </citation>
    <scope>NUCLEOTIDE SEQUENCE [LARGE SCALE GENOMIC DNA]</scope>
    <source>
        <strain evidence="1 2">VB511283</strain>
    </source>
</reference>
<name>A0A9X5E692_9CYAN</name>
<proteinExistence type="predicted"/>
<dbReference type="OrthoDB" id="417684at2"/>
<accession>A0A9X5E692</accession>
<protein>
    <submittedName>
        <fullName evidence="1">Uncharacterized protein</fullName>
    </submittedName>
</protein>
<dbReference type="AlphaFoldDB" id="A0A9X5E692"/>
<evidence type="ECO:0000313" key="1">
    <source>
        <dbReference type="EMBL" id="NHC36041.1"/>
    </source>
</evidence>
<evidence type="ECO:0000313" key="2">
    <source>
        <dbReference type="Proteomes" id="UP000031532"/>
    </source>
</evidence>
<sequence length="403" mass="46498">MDTPTKLKRLVACQGSIQLITAISALTCREKEQQDTNVEYDNYLVIYDLRTPENQSNTFANFIKKMAEEVCTWREIVYIQPEQMQALQAKLNLVRLNLANIQQVFSLVHKLTGISSADEIYLSKNYDIWDRLLLNVYESAKKICYGDSIGLYLSASSTVLQVEPRSLTYKLKRLLKSFIFTKNSLDEINFDVGYFTISHFNTLSEPPPMEVVTVNKAVTLNIFQRLRGVVGKVVDSDYMNNLRTKLANNSVSILLTSNFSEASRMSEENEINAYQKFLKIHKREDNTVLIIKPHPRDSALKIEKLQYSLNGLFSEVIVISELSWFFLPFEIFLMEVFLDRNLVPHCDIKIFAFSSACLSLKFLFNLPCIIGFGSDITHQSFYEEQVNKRIQHELELNFLLQQI</sequence>